<dbReference type="AlphaFoldDB" id="A0A538SE23"/>
<evidence type="ECO:0000313" key="4">
    <source>
        <dbReference type="Proteomes" id="UP000320184"/>
    </source>
</evidence>
<keyword evidence="1" id="KW-0472">Membrane</keyword>
<comment type="caution">
    <text evidence="3">The sequence shown here is derived from an EMBL/GenBank/DDBJ whole genome shotgun (WGS) entry which is preliminary data.</text>
</comment>
<feature type="chain" id="PRO_5021701987" description="Protein BatD" evidence="2">
    <location>
        <begin position="18"/>
        <end position="331"/>
    </location>
</feature>
<organism evidence="3 4">
    <name type="scientific">Eiseniibacteriota bacterium</name>
    <dbReference type="NCBI Taxonomy" id="2212470"/>
    <lineage>
        <taxon>Bacteria</taxon>
        <taxon>Candidatus Eiseniibacteriota</taxon>
    </lineage>
</organism>
<sequence length="331" mass="34828">MKTLGLLALLLGAPALAAPEPKTIAAAEPKAVATAQPKRPAAAEPKAVADASKAEVSVGETFTVEVRASGPAGTAFEFPPDIVDESFELHPAPGGSGSPPPGTHRYRAAVFTIGDPQVPPIPVRYRLPDGSQGVAKTAPIPLRVVSLLPKAKDEQKLADVRAPVGLAVARAFWIGLVVLVLLAAALVWWLLARRKHEPGVVATPVPALEPDVEALRALDQLVASGRLARGEYRPFYIELTAIVKRYLERRLGAPIAEMTTAEMLAHLRANPKAADMAATLRDLAGAADHIKFARGSGLGDEAERHLAAARALISEVESRMRPAAPEPVKAA</sequence>
<feature type="signal peptide" evidence="2">
    <location>
        <begin position="1"/>
        <end position="17"/>
    </location>
</feature>
<dbReference type="Proteomes" id="UP000320184">
    <property type="component" value="Unassembled WGS sequence"/>
</dbReference>
<keyword evidence="1" id="KW-0812">Transmembrane</keyword>
<accession>A0A538SE23</accession>
<name>A0A538SE23_UNCEI</name>
<evidence type="ECO:0008006" key="5">
    <source>
        <dbReference type="Google" id="ProtNLM"/>
    </source>
</evidence>
<feature type="transmembrane region" description="Helical" evidence="1">
    <location>
        <begin position="171"/>
        <end position="191"/>
    </location>
</feature>
<reference evidence="3 4" key="1">
    <citation type="journal article" date="2019" name="Nat. Microbiol.">
        <title>Mediterranean grassland soil C-N compound turnover is dependent on rainfall and depth, and is mediated by genomically divergent microorganisms.</title>
        <authorList>
            <person name="Diamond S."/>
            <person name="Andeer P.F."/>
            <person name="Li Z."/>
            <person name="Crits-Christoph A."/>
            <person name="Burstein D."/>
            <person name="Anantharaman K."/>
            <person name="Lane K.R."/>
            <person name="Thomas B.C."/>
            <person name="Pan C."/>
            <person name="Northen T.R."/>
            <person name="Banfield J.F."/>
        </authorList>
    </citation>
    <scope>NUCLEOTIDE SEQUENCE [LARGE SCALE GENOMIC DNA]</scope>
    <source>
        <strain evidence="3">WS_3</strain>
    </source>
</reference>
<keyword evidence="2" id="KW-0732">Signal</keyword>
<dbReference type="EMBL" id="VBOT01000120">
    <property type="protein sequence ID" value="TMQ49623.1"/>
    <property type="molecule type" value="Genomic_DNA"/>
</dbReference>
<keyword evidence="1" id="KW-1133">Transmembrane helix</keyword>
<proteinExistence type="predicted"/>
<evidence type="ECO:0000256" key="2">
    <source>
        <dbReference type="SAM" id="SignalP"/>
    </source>
</evidence>
<gene>
    <name evidence="3" type="ORF">E6K73_09665</name>
</gene>
<protein>
    <recommendedName>
        <fullName evidence="5">Protein BatD</fullName>
    </recommendedName>
</protein>
<evidence type="ECO:0000313" key="3">
    <source>
        <dbReference type="EMBL" id="TMQ49623.1"/>
    </source>
</evidence>
<evidence type="ECO:0000256" key="1">
    <source>
        <dbReference type="SAM" id="Phobius"/>
    </source>
</evidence>